<gene>
    <name evidence="1" type="ORF">CTRU02_211789</name>
</gene>
<dbReference type="Proteomes" id="UP000805649">
    <property type="component" value="Unassembled WGS sequence"/>
</dbReference>
<name>A0ACC3YM77_COLTU</name>
<keyword evidence="2" id="KW-1185">Reference proteome</keyword>
<accession>A0ACC3YM77</accession>
<comment type="caution">
    <text evidence="1">The sequence shown here is derived from an EMBL/GenBank/DDBJ whole genome shotgun (WGS) entry which is preliminary data.</text>
</comment>
<sequence length="539" mass="61079">MHLENGKMLDPTSDNLWSRALKTLDPKEREQLDVFVSDDKHNVLNDILQAAQQKKADALRKRWRFTWNGQTHIVRDYLEKIIIWVEKFKAVGDAAVQYDPAHAALPWACVRFFLQATVDNVRFFGIMADNMAQIANIIAQNAIVEDLYLNRDLKVTPLLQQSLIRTYALILRLLARIFKYYSQTTFKNLAKGFTSELETAQNISNLVAVEQNDMERCMGIADAEIRELTTAKSDQDRSRHMVNMKTILSDLRSPISRISADLSQFLRLKDEEDRLNILRSLSKLPYPSHHQAAASGRLDGSGQWLLRHQIFNSWRASSSSTILWLHGIPGCGKTKLCSIVVDAMKAADTTSAELLAFFYCARDPREPMRGQCNAVVQSILRQVVAASPTRTVPKAVQAMHERIQEEGFGEREWTQHECIDTLVDVMDIYPSLTIIIDALDECDADERMSLLLSLKEVRDKSANLVKILITSRDDIDIMSSLADTSDIRISAAHNAEDIDRFVNERVDTLMDSRENLYGPGLEGLRQEIRTVLSGKAQGM</sequence>
<organism evidence="1 2">
    <name type="scientific">Colletotrichum truncatum</name>
    <name type="common">Anthracnose fungus</name>
    <name type="synonym">Colletotrichum capsici</name>
    <dbReference type="NCBI Taxonomy" id="5467"/>
    <lineage>
        <taxon>Eukaryota</taxon>
        <taxon>Fungi</taxon>
        <taxon>Dikarya</taxon>
        <taxon>Ascomycota</taxon>
        <taxon>Pezizomycotina</taxon>
        <taxon>Sordariomycetes</taxon>
        <taxon>Hypocreomycetidae</taxon>
        <taxon>Glomerellales</taxon>
        <taxon>Glomerellaceae</taxon>
        <taxon>Colletotrichum</taxon>
        <taxon>Colletotrichum truncatum species complex</taxon>
    </lineage>
</organism>
<reference evidence="1 2" key="1">
    <citation type="journal article" date="2020" name="Phytopathology">
        <title>Genome Sequence Resources of Colletotrichum truncatum, C. plurivorum, C. musicola, and C. sojae: Four Species Pathogenic to Soybean (Glycine max).</title>
        <authorList>
            <person name="Rogerio F."/>
            <person name="Boufleur T.R."/>
            <person name="Ciampi-Guillardi M."/>
            <person name="Sukno S.A."/>
            <person name="Thon M.R."/>
            <person name="Massola Junior N.S."/>
            <person name="Baroncelli R."/>
        </authorList>
    </citation>
    <scope>NUCLEOTIDE SEQUENCE [LARGE SCALE GENOMIC DNA]</scope>
    <source>
        <strain evidence="1 2">CMES1059</strain>
    </source>
</reference>
<protein>
    <submittedName>
        <fullName evidence="1">Uncharacterized protein</fullName>
    </submittedName>
</protein>
<evidence type="ECO:0000313" key="2">
    <source>
        <dbReference type="Proteomes" id="UP000805649"/>
    </source>
</evidence>
<dbReference type="EMBL" id="VUJX02000008">
    <property type="protein sequence ID" value="KAL0932826.1"/>
    <property type="molecule type" value="Genomic_DNA"/>
</dbReference>
<proteinExistence type="predicted"/>
<evidence type="ECO:0000313" key="1">
    <source>
        <dbReference type="EMBL" id="KAL0932826.1"/>
    </source>
</evidence>